<dbReference type="OrthoDB" id="299638at2759"/>
<dbReference type="AlphaFoldDB" id="A0A9W6TC60"/>
<dbReference type="InterPro" id="IPR026205">
    <property type="entry name" value="PIBF1"/>
</dbReference>
<feature type="region of interest" description="Disordered" evidence="1">
    <location>
        <begin position="34"/>
        <end position="88"/>
    </location>
</feature>
<dbReference type="PANTHER" id="PTHR18950:SF0">
    <property type="entry name" value="PROGESTERONE IMMUNOMODULATORY BINDING FACTOR 1"/>
    <property type="match status" value="1"/>
</dbReference>
<dbReference type="EMBL" id="BSXW01000012">
    <property type="protein sequence ID" value="GMF09578.1"/>
    <property type="molecule type" value="Genomic_DNA"/>
</dbReference>
<keyword evidence="3" id="KW-1185">Reference proteome</keyword>
<proteinExistence type="predicted"/>
<feature type="region of interest" description="Disordered" evidence="1">
    <location>
        <begin position="134"/>
        <end position="163"/>
    </location>
</feature>
<evidence type="ECO:0000313" key="3">
    <source>
        <dbReference type="Proteomes" id="UP001165083"/>
    </source>
</evidence>
<evidence type="ECO:0000256" key="1">
    <source>
        <dbReference type="SAM" id="MobiDB-lite"/>
    </source>
</evidence>
<feature type="compositionally biased region" description="Polar residues" evidence="1">
    <location>
        <begin position="139"/>
        <end position="161"/>
    </location>
</feature>
<reference evidence="2" key="1">
    <citation type="submission" date="2023-04" db="EMBL/GenBank/DDBJ databases">
        <title>Phytophthora lilii NBRC 32176.</title>
        <authorList>
            <person name="Ichikawa N."/>
            <person name="Sato H."/>
            <person name="Tonouchi N."/>
        </authorList>
    </citation>
    <scope>NUCLEOTIDE SEQUENCE</scope>
    <source>
        <strain evidence="2">NBRC 32176</strain>
    </source>
</reference>
<gene>
    <name evidence="2" type="ORF">Plil01_000047000</name>
</gene>
<feature type="compositionally biased region" description="Acidic residues" evidence="1">
    <location>
        <begin position="52"/>
        <end position="85"/>
    </location>
</feature>
<comment type="caution">
    <text evidence="2">The sequence shown here is derived from an EMBL/GenBank/DDBJ whole genome shotgun (WGS) entry which is preliminary data.</text>
</comment>
<dbReference type="PANTHER" id="PTHR18950">
    <property type="entry name" value="PROGESTERONE-INDUCED BLOCKING FACTOR 1"/>
    <property type="match status" value="1"/>
</dbReference>
<protein>
    <submittedName>
        <fullName evidence="2">Unnamed protein product</fullName>
    </submittedName>
</protein>
<name>A0A9W6TC60_9STRA</name>
<sequence length="228" mass="24787">MARQAGSTAADDRRFRRLAAQLGVSRHLLGAEEAAGAAADGNGVDLPPQADEAADEDEHQVEEEIELDEPNGDEGEEEEEEEDVAELSLTLPSDSASEGLSSDLSLPHSFGHYDQIPTGRGISHFDDHLARVSPGQLLSGRTNRLQSTPQRDNTSGPSSADGSEAVMKKFYEIQVGKIRAQLALSVQAQRELEKTLQQERAAWQEKTAEVEVSLSSFCWCLLNLTSWS</sequence>
<dbReference type="GO" id="GO:0005815">
    <property type="term" value="C:microtubule organizing center"/>
    <property type="evidence" value="ECO:0007669"/>
    <property type="project" value="TreeGrafter"/>
</dbReference>
<dbReference type="Proteomes" id="UP001165083">
    <property type="component" value="Unassembled WGS sequence"/>
</dbReference>
<accession>A0A9W6TC60</accession>
<organism evidence="2 3">
    <name type="scientific">Phytophthora lilii</name>
    <dbReference type="NCBI Taxonomy" id="2077276"/>
    <lineage>
        <taxon>Eukaryota</taxon>
        <taxon>Sar</taxon>
        <taxon>Stramenopiles</taxon>
        <taxon>Oomycota</taxon>
        <taxon>Peronosporomycetes</taxon>
        <taxon>Peronosporales</taxon>
        <taxon>Peronosporaceae</taxon>
        <taxon>Phytophthora</taxon>
    </lineage>
</organism>
<evidence type="ECO:0000313" key="2">
    <source>
        <dbReference type="EMBL" id="GMF09578.1"/>
    </source>
</evidence>
<dbReference type="GO" id="GO:0060271">
    <property type="term" value="P:cilium assembly"/>
    <property type="evidence" value="ECO:0007669"/>
    <property type="project" value="TreeGrafter"/>
</dbReference>